<dbReference type="InterPro" id="IPR015943">
    <property type="entry name" value="WD40/YVTN_repeat-like_dom_sf"/>
</dbReference>
<dbReference type="Gene3D" id="2.130.10.10">
    <property type="entry name" value="YVTN repeat-like/Quinoprotein amine dehydrogenase"/>
    <property type="match status" value="1"/>
</dbReference>
<evidence type="ECO:0000313" key="3">
    <source>
        <dbReference type="Proteomes" id="UP000175679"/>
    </source>
</evidence>
<organism evidence="2 3">
    <name type="scientific">Wolbachia pipientis</name>
    <dbReference type="NCBI Taxonomy" id="955"/>
    <lineage>
        <taxon>Bacteria</taxon>
        <taxon>Pseudomonadati</taxon>
        <taxon>Pseudomonadota</taxon>
        <taxon>Alphaproteobacteria</taxon>
        <taxon>Rickettsiales</taxon>
        <taxon>Anaplasmataceae</taxon>
        <taxon>Wolbachieae</taxon>
        <taxon>Wolbachia</taxon>
    </lineage>
</organism>
<protein>
    <recommendedName>
        <fullName evidence="1">Pyrrolo-quinoline quinone repeat domain-containing protein</fullName>
    </recommendedName>
</protein>
<dbReference type="RefSeq" id="WP_070065050.1">
    <property type="nucleotide sequence ID" value="NZ_MJMG01000006.1"/>
</dbReference>
<keyword evidence="3" id="KW-1185">Reference proteome</keyword>
<dbReference type="PANTHER" id="PTHR34512">
    <property type="entry name" value="CELL SURFACE PROTEIN"/>
    <property type="match status" value="1"/>
</dbReference>
<evidence type="ECO:0000259" key="1">
    <source>
        <dbReference type="Pfam" id="PF13360"/>
    </source>
</evidence>
<dbReference type="SUPFAM" id="SSF50998">
    <property type="entry name" value="Quinoprotein alcohol dehydrogenase-like"/>
    <property type="match status" value="1"/>
</dbReference>
<sequence length="400" mass="45444">MKLVILLIITFLFNINCAIARDEEITQSKYQCTPLSYIDTKLSQGYIAPVYKRLKGDIIIDGKGVLHYDGSWKNRVLDLSDDHKVISRMSINSRNYNNLVCTIDNMFYLIQDLESSEEEYDNLVKWKKEFKAPISGSGIILKDESPILDIDKLAVLTVDNSLYVLDGKSGDQIWSYHYSNNDVMKSHSISPIVTSNNIIIASFSNEELIAFDENGPKLWSYKFPINLLHTHCVDVATMLKVVNDKLLIATNNDIAVALDIKSGSLLWSKPIRVKSIDNGIVNNVFMVTEDDYVIKIEPSNGQIMWNTKLPVSATTSLTPYSDTLFVVSNKGVMFILDIHSGIIKQTFTIPEDVYHNFVLHPPGESLDTYFTTQNKGAYYCREVWDKEVEQDETSNEIYMN</sequence>
<name>A0A1E7QJR2_WOLPI</name>
<dbReference type="Proteomes" id="UP000175679">
    <property type="component" value="Unassembled WGS sequence"/>
</dbReference>
<gene>
    <name evidence="2" type="ORF">BIY23_02590</name>
</gene>
<dbReference type="InterPro" id="IPR018391">
    <property type="entry name" value="PQQ_b-propeller_rpt"/>
</dbReference>
<dbReference type="AlphaFoldDB" id="A0A1E7QJR2"/>
<dbReference type="EMBL" id="MJMG01000006">
    <property type="protein sequence ID" value="OEY86721.1"/>
    <property type="molecule type" value="Genomic_DNA"/>
</dbReference>
<proteinExistence type="predicted"/>
<reference evidence="2 3" key="1">
    <citation type="submission" date="2016-09" db="EMBL/GenBank/DDBJ databases">
        <title>Genomic evidence for plant-parasitic nematodes as the earliest Wolbachia hosts.</title>
        <authorList>
            <person name="Brown A.M."/>
            <person name="Wasala S.K."/>
            <person name="Howe D.K."/>
            <person name="Peetz A.B."/>
            <person name="Zasada I.A."/>
            <person name="Denver D.R."/>
        </authorList>
    </citation>
    <scope>NUCLEOTIDE SEQUENCE [LARGE SCALE GENOMIC DNA]</scope>
    <source>
        <strain evidence="3">wPpe</strain>
    </source>
</reference>
<dbReference type="SMART" id="SM00564">
    <property type="entry name" value="PQQ"/>
    <property type="match status" value="5"/>
</dbReference>
<dbReference type="InterPro" id="IPR011047">
    <property type="entry name" value="Quinoprotein_ADH-like_sf"/>
</dbReference>
<feature type="domain" description="Pyrrolo-quinoline quinone repeat" evidence="1">
    <location>
        <begin position="124"/>
        <end position="271"/>
    </location>
</feature>
<feature type="domain" description="Pyrrolo-quinoline quinone repeat" evidence="1">
    <location>
        <begin position="283"/>
        <end position="343"/>
    </location>
</feature>
<dbReference type="PANTHER" id="PTHR34512:SF30">
    <property type="entry name" value="OUTER MEMBRANE PROTEIN ASSEMBLY FACTOR BAMB"/>
    <property type="match status" value="1"/>
</dbReference>
<dbReference type="Pfam" id="PF13360">
    <property type="entry name" value="PQQ_2"/>
    <property type="match status" value="2"/>
</dbReference>
<comment type="caution">
    <text evidence="2">The sequence shown here is derived from an EMBL/GenBank/DDBJ whole genome shotgun (WGS) entry which is preliminary data.</text>
</comment>
<dbReference type="InterPro" id="IPR002372">
    <property type="entry name" value="PQQ_rpt_dom"/>
</dbReference>
<accession>A0A1E7QJR2</accession>
<evidence type="ECO:0000313" key="2">
    <source>
        <dbReference type="EMBL" id="OEY86721.1"/>
    </source>
</evidence>
<dbReference type="OrthoDB" id="7163659at2"/>